<reference evidence="8 9" key="1">
    <citation type="journal article" date="2020" name="Biotechnol. Biofuels">
        <title>New insights from the biogas microbiome by comprehensive genome-resolved metagenomics of nearly 1600 species originating from multiple anaerobic digesters.</title>
        <authorList>
            <person name="Campanaro S."/>
            <person name="Treu L."/>
            <person name="Rodriguez-R L.M."/>
            <person name="Kovalovszki A."/>
            <person name="Ziels R.M."/>
            <person name="Maus I."/>
            <person name="Zhu X."/>
            <person name="Kougias P.G."/>
            <person name="Basile A."/>
            <person name="Luo G."/>
            <person name="Schluter A."/>
            <person name="Konstantinidis K.T."/>
            <person name="Angelidaki I."/>
        </authorList>
    </citation>
    <scope>NUCLEOTIDE SEQUENCE [LARGE SCALE GENOMIC DNA]</scope>
    <source>
        <strain evidence="8">AS06rmzACSIP_256</strain>
    </source>
</reference>
<dbReference type="AlphaFoldDB" id="A0A7X7LXX2"/>
<feature type="transmembrane region" description="Helical" evidence="6">
    <location>
        <begin position="37"/>
        <end position="56"/>
    </location>
</feature>
<feature type="domain" description="Polysaccharide chain length determinant N-terminal" evidence="7">
    <location>
        <begin position="22"/>
        <end position="112"/>
    </location>
</feature>
<evidence type="ECO:0000256" key="5">
    <source>
        <dbReference type="ARBA" id="ARBA00023136"/>
    </source>
</evidence>
<keyword evidence="3 6" id="KW-0812">Transmembrane</keyword>
<dbReference type="InterPro" id="IPR050445">
    <property type="entry name" value="Bact_polysacc_biosynth/exp"/>
</dbReference>
<dbReference type="PANTHER" id="PTHR32309">
    <property type="entry name" value="TYROSINE-PROTEIN KINASE"/>
    <property type="match status" value="1"/>
</dbReference>
<keyword evidence="8" id="KW-0808">Transferase</keyword>
<protein>
    <submittedName>
        <fullName evidence="8">Tyrosine-protein kinase</fullName>
        <ecNumber evidence="8">2.7.10.2</ecNumber>
    </submittedName>
</protein>
<keyword evidence="4 6" id="KW-1133">Transmembrane helix</keyword>
<dbReference type="GO" id="GO:0004715">
    <property type="term" value="F:non-membrane spanning protein tyrosine kinase activity"/>
    <property type="evidence" value="ECO:0007669"/>
    <property type="project" value="UniProtKB-EC"/>
</dbReference>
<dbReference type="EC" id="2.7.10.2" evidence="8"/>
<evidence type="ECO:0000313" key="9">
    <source>
        <dbReference type="Proteomes" id="UP000536534"/>
    </source>
</evidence>
<dbReference type="PROSITE" id="PS00018">
    <property type="entry name" value="EF_HAND_1"/>
    <property type="match status" value="1"/>
</dbReference>
<dbReference type="GO" id="GO:0005886">
    <property type="term" value="C:plasma membrane"/>
    <property type="evidence" value="ECO:0007669"/>
    <property type="project" value="UniProtKB-SubCell"/>
</dbReference>
<evidence type="ECO:0000256" key="2">
    <source>
        <dbReference type="ARBA" id="ARBA00022475"/>
    </source>
</evidence>
<dbReference type="Pfam" id="PF02706">
    <property type="entry name" value="Wzz"/>
    <property type="match status" value="1"/>
</dbReference>
<proteinExistence type="predicted"/>
<organism evidence="8 9">
    <name type="scientific">Thauera phenolivorans</name>
    <dbReference type="NCBI Taxonomy" id="1792543"/>
    <lineage>
        <taxon>Bacteria</taxon>
        <taxon>Pseudomonadati</taxon>
        <taxon>Pseudomonadota</taxon>
        <taxon>Betaproteobacteria</taxon>
        <taxon>Rhodocyclales</taxon>
        <taxon>Zoogloeaceae</taxon>
        <taxon>Thauera</taxon>
    </lineage>
</organism>
<evidence type="ECO:0000256" key="3">
    <source>
        <dbReference type="ARBA" id="ARBA00022692"/>
    </source>
</evidence>
<dbReference type="EMBL" id="JAAYYV010000379">
    <property type="protein sequence ID" value="NLF55410.1"/>
    <property type="molecule type" value="Genomic_DNA"/>
</dbReference>
<comment type="caution">
    <text evidence="8">The sequence shown here is derived from an EMBL/GenBank/DDBJ whole genome shotgun (WGS) entry which is preliminary data.</text>
</comment>
<keyword evidence="2" id="KW-1003">Cell membrane</keyword>
<comment type="subcellular location">
    <subcellularLocation>
        <location evidence="1">Cell membrane</location>
        <topology evidence="1">Multi-pass membrane protein</topology>
    </subcellularLocation>
</comment>
<dbReference type="InterPro" id="IPR018247">
    <property type="entry name" value="EF_Hand_1_Ca_BS"/>
</dbReference>
<dbReference type="Pfam" id="PF23607">
    <property type="entry name" value="WZC_N"/>
    <property type="match status" value="1"/>
</dbReference>
<dbReference type="InterPro" id="IPR003856">
    <property type="entry name" value="LPS_length_determ_N"/>
</dbReference>
<gene>
    <name evidence="8" type="ORF">GX576_13625</name>
</gene>
<evidence type="ECO:0000256" key="4">
    <source>
        <dbReference type="ARBA" id="ARBA00022989"/>
    </source>
</evidence>
<dbReference type="PANTHER" id="PTHR32309:SF31">
    <property type="entry name" value="CAPSULAR EXOPOLYSACCHARIDE FAMILY"/>
    <property type="match status" value="1"/>
</dbReference>
<accession>A0A7X7LXX2</accession>
<keyword evidence="8" id="KW-0418">Kinase</keyword>
<feature type="non-terminal residue" evidence="8">
    <location>
        <position position="258"/>
    </location>
</feature>
<sequence>MTRPAPLQPQTSPRRDANRDDFINLGEIIGVLLDNKWLIAGVTAAFVVVGAGYATLATPIYRADALIQVEKKSGGIPGLSDLGDMLGAESKAVTEIELLKSRSVIGAAVDNLKLDLRAEPVRFPLIGNWFARRFVPATPGETAAPLLGLASFAWGGERIDVFRLEVPPALVGEELELVAGADGHFSLAYEDTTLAEGRVGEEVEANGLRIQLSELVARPGTRFNLVRRDRLATVRGYQDAVEARERGRDSGIIALGLA</sequence>
<dbReference type="Proteomes" id="UP000536534">
    <property type="component" value="Unassembled WGS sequence"/>
</dbReference>
<keyword evidence="5 6" id="KW-0472">Membrane</keyword>
<evidence type="ECO:0000256" key="1">
    <source>
        <dbReference type="ARBA" id="ARBA00004651"/>
    </source>
</evidence>
<name>A0A7X7LXX2_9RHOO</name>
<evidence type="ECO:0000313" key="8">
    <source>
        <dbReference type="EMBL" id="NLF55410.1"/>
    </source>
</evidence>
<evidence type="ECO:0000259" key="7">
    <source>
        <dbReference type="Pfam" id="PF02706"/>
    </source>
</evidence>
<evidence type="ECO:0000256" key="6">
    <source>
        <dbReference type="SAM" id="Phobius"/>
    </source>
</evidence>